<dbReference type="PROSITE" id="PS51257">
    <property type="entry name" value="PROKAR_LIPOPROTEIN"/>
    <property type="match status" value="1"/>
</dbReference>
<reference evidence="2 3" key="1">
    <citation type="journal article" date="2015" name="Nature">
        <title>rRNA introns, odd ribosomes, and small enigmatic genomes across a large radiation of phyla.</title>
        <authorList>
            <person name="Brown C.T."/>
            <person name="Hug L.A."/>
            <person name="Thomas B.C."/>
            <person name="Sharon I."/>
            <person name="Castelle C.J."/>
            <person name="Singh A."/>
            <person name="Wilkins M.J."/>
            <person name="Williams K.H."/>
            <person name="Banfield J.F."/>
        </authorList>
    </citation>
    <scope>NUCLEOTIDE SEQUENCE [LARGE SCALE GENOMIC DNA]</scope>
</reference>
<proteinExistence type="predicted"/>
<protein>
    <submittedName>
        <fullName evidence="2">Uncharacterized protein</fullName>
    </submittedName>
</protein>
<dbReference type="Proteomes" id="UP000034231">
    <property type="component" value="Unassembled WGS sequence"/>
</dbReference>
<comment type="caution">
    <text evidence="2">The sequence shown here is derived from an EMBL/GenBank/DDBJ whole genome shotgun (WGS) entry which is preliminary data.</text>
</comment>
<evidence type="ECO:0000313" key="2">
    <source>
        <dbReference type="EMBL" id="KKQ50525.1"/>
    </source>
</evidence>
<keyword evidence="1" id="KW-0732">Signal</keyword>
<feature type="signal peptide" evidence="1">
    <location>
        <begin position="1"/>
        <end position="18"/>
    </location>
</feature>
<dbReference type="AlphaFoldDB" id="A0A0G0IHM2"/>
<gene>
    <name evidence="2" type="ORF">US68_C0004G0007</name>
</gene>
<evidence type="ECO:0000256" key="1">
    <source>
        <dbReference type="SAM" id="SignalP"/>
    </source>
</evidence>
<accession>A0A0G0IHM2</accession>
<organism evidence="2 3">
    <name type="scientific">Candidatus Shapirobacteria bacterium GW2011_GWE1_38_10</name>
    <dbReference type="NCBI Taxonomy" id="1618488"/>
    <lineage>
        <taxon>Bacteria</taxon>
        <taxon>Candidatus Shapironibacteriota</taxon>
    </lineage>
</organism>
<dbReference type="EMBL" id="LBTX01000004">
    <property type="protein sequence ID" value="KKQ50525.1"/>
    <property type="molecule type" value="Genomic_DNA"/>
</dbReference>
<name>A0A0G0IHM2_9BACT</name>
<sequence length="91" mass="9866">MKKYLIIAALVVSAFGLGGCGTQKTETTILNSVVSREGTLTIKSGEVYLLSTTEGIVNITSKKVDLDDYLKKRIKVTGMFSGDTLYVDEVK</sequence>
<evidence type="ECO:0000313" key="3">
    <source>
        <dbReference type="Proteomes" id="UP000034231"/>
    </source>
</evidence>
<feature type="chain" id="PRO_5002532667" evidence="1">
    <location>
        <begin position="19"/>
        <end position="91"/>
    </location>
</feature>